<reference evidence="1" key="1">
    <citation type="submission" date="2019-08" db="EMBL/GenBank/DDBJ databases">
        <authorList>
            <person name="Kucharzyk K."/>
            <person name="Murdoch R.W."/>
            <person name="Higgins S."/>
            <person name="Loffler F."/>
        </authorList>
    </citation>
    <scope>NUCLEOTIDE SEQUENCE</scope>
</reference>
<comment type="caution">
    <text evidence="1">The sequence shown here is derived from an EMBL/GenBank/DDBJ whole genome shotgun (WGS) entry which is preliminary data.</text>
</comment>
<organism evidence="1">
    <name type="scientific">bioreactor metagenome</name>
    <dbReference type="NCBI Taxonomy" id="1076179"/>
    <lineage>
        <taxon>unclassified sequences</taxon>
        <taxon>metagenomes</taxon>
        <taxon>ecological metagenomes</taxon>
    </lineage>
</organism>
<accession>A0A645HBI1</accession>
<protein>
    <submittedName>
        <fullName evidence="1">Uncharacterized protein</fullName>
    </submittedName>
</protein>
<dbReference type="AlphaFoldDB" id="A0A645HBI1"/>
<dbReference type="EMBL" id="VSSQ01090490">
    <property type="protein sequence ID" value="MPN36385.1"/>
    <property type="molecule type" value="Genomic_DNA"/>
</dbReference>
<name>A0A645HBI1_9ZZZZ</name>
<sequence>MFLTTTIESLDFFSIVLVVPDFALQPKSRSIVAAEITHMLKSFFIFTPPFRNITTVFNALGCIEFSSRKTFISLKTANIYKLKIPKPPKLAVAQTVGGS</sequence>
<evidence type="ECO:0000313" key="1">
    <source>
        <dbReference type="EMBL" id="MPN36385.1"/>
    </source>
</evidence>
<proteinExistence type="predicted"/>
<gene>
    <name evidence="1" type="ORF">SDC9_183894</name>
</gene>